<reference evidence="2 3" key="1">
    <citation type="submission" date="2020-02" db="EMBL/GenBank/DDBJ databases">
        <title>A chromosome-scale genome assembly of the black bullhead catfish (Ameiurus melas).</title>
        <authorList>
            <person name="Wen M."/>
            <person name="Zham M."/>
            <person name="Cabau C."/>
            <person name="Klopp C."/>
            <person name="Donnadieu C."/>
            <person name="Roques C."/>
            <person name="Bouchez O."/>
            <person name="Lampietro C."/>
            <person name="Jouanno E."/>
            <person name="Herpin A."/>
            <person name="Louis A."/>
            <person name="Berthelot C."/>
            <person name="Parey E."/>
            <person name="Roest-Crollius H."/>
            <person name="Braasch I."/>
            <person name="Postlethwait J."/>
            <person name="Robinson-Rechavi M."/>
            <person name="Echchiki A."/>
            <person name="Begum T."/>
            <person name="Montfort J."/>
            <person name="Schartl M."/>
            <person name="Bobe J."/>
            <person name="Guiguen Y."/>
        </authorList>
    </citation>
    <scope>NUCLEOTIDE SEQUENCE [LARGE SCALE GENOMIC DNA]</scope>
    <source>
        <strain evidence="2">M_S1</strain>
        <tissue evidence="2">Blood</tissue>
    </source>
</reference>
<evidence type="ECO:0008006" key="4">
    <source>
        <dbReference type="Google" id="ProtNLM"/>
    </source>
</evidence>
<feature type="chain" id="PRO_5029442982" description="Protein FAM180A-like" evidence="1">
    <location>
        <begin position="25"/>
        <end position="157"/>
    </location>
</feature>
<dbReference type="Pfam" id="PF15173">
    <property type="entry name" value="FAM180"/>
    <property type="match status" value="1"/>
</dbReference>
<organism evidence="2 3">
    <name type="scientific">Ameiurus melas</name>
    <name type="common">Black bullhead</name>
    <name type="synonym">Silurus melas</name>
    <dbReference type="NCBI Taxonomy" id="219545"/>
    <lineage>
        <taxon>Eukaryota</taxon>
        <taxon>Metazoa</taxon>
        <taxon>Chordata</taxon>
        <taxon>Craniata</taxon>
        <taxon>Vertebrata</taxon>
        <taxon>Euteleostomi</taxon>
        <taxon>Actinopterygii</taxon>
        <taxon>Neopterygii</taxon>
        <taxon>Teleostei</taxon>
        <taxon>Ostariophysi</taxon>
        <taxon>Siluriformes</taxon>
        <taxon>Ictaluridae</taxon>
        <taxon>Ameiurus</taxon>
    </lineage>
</organism>
<evidence type="ECO:0000256" key="1">
    <source>
        <dbReference type="SAM" id="SignalP"/>
    </source>
</evidence>
<dbReference type="PANTHER" id="PTHR34034:SF2">
    <property type="entry name" value="PROTEIN FAM180A"/>
    <property type="match status" value="1"/>
</dbReference>
<accession>A0A7J6BCT1</accession>
<sequence length="157" mass="18017">MQRVQLARVLLCLVVFRDLWHTYSDTLAISQGKHPTLITTVRDANLLYEFLLSGLVIDEDNNVGMRDQEMASMRQGRVFLSLINDDIPKTVPAMEELLVMLEEEAQSFNQDHFETLILGIIYSAYQVREKRQESQQHAWAGVLGRLANVTLVQLRKS</sequence>
<dbReference type="PANTHER" id="PTHR34034">
    <property type="entry name" value="PROTEIN FAM180A-RELATED"/>
    <property type="match status" value="1"/>
</dbReference>
<gene>
    <name evidence="2" type="ORF">AMELA_G00038380</name>
</gene>
<keyword evidence="3" id="KW-1185">Reference proteome</keyword>
<protein>
    <recommendedName>
        <fullName evidence="4">Protein FAM180A-like</fullName>
    </recommendedName>
</protein>
<evidence type="ECO:0000313" key="3">
    <source>
        <dbReference type="Proteomes" id="UP000593565"/>
    </source>
</evidence>
<comment type="caution">
    <text evidence="2">The sequence shown here is derived from an EMBL/GenBank/DDBJ whole genome shotgun (WGS) entry which is preliminary data.</text>
</comment>
<name>A0A7J6BCT1_AMEME</name>
<feature type="signal peptide" evidence="1">
    <location>
        <begin position="1"/>
        <end position="24"/>
    </location>
</feature>
<evidence type="ECO:0000313" key="2">
    <source>
        <dbReference type="EMBL" id="KAF4091558.1"/>
    </source>
</evidence>
<dbReference type="InterPro" id="IPR029170">
    <property type="entry name" value="FAM180"/>
</dbReference>
<dbReference type="EMBL" id="JAAGNN010000003">
    <property type="protein sequence ID" value="KAF4091558.1"/>
    <property type="molecule type" value="Genomic_DNA"/>
</dbReference>
<proteinExistence type="predicted"/>
<keyword evidence="1" id="KW-0732">Signal</keyword>
<dbReference type="AlphaFoldDB" id="A0A7J6BCT1"/>
<dbReference type="Proteomes" id="UP000593565">
    <property type="component" value="Unassembled WGS sequence"/>
</dbReference>